<comment type="caution">
    <text evidence="2">The sequence shown here is derived from an EMBL/GenBank/DDBJ whole genome shotgun (WGS) entry which is preliminary data.</text>
</comment>
<evidence type="ECO:0000313" key="3">
    <source>
        <dbReference type="Proteomes" id="UP001163046"/>
    </source>
</evidence>
<dbReference type="Proteomes" id="UP001163046">
    <property type="component" value="Unassembled WGS sequence"/>
</dbReference>
<feature type="domain" description="AMOP" evidence="1">
    <location>
        <begin position="73"/>
        <end position="148"/>
    </location>
</feature>
<accession>A0A9X0A6J0</accession>
<evidence type="ECO:0000313" key="2">
    <source>
        <dbReference type="EMBL" id="KAJ7394043.1"/>
    </source>
</evidence>
<protein>
    <recommendedName>
        <fullName evidence="1">AMOP domain-containing protein</fullName>
    </recommendedName>
</protein>
<dbReference type="InterPro" id="IPR005533">
    <property type="entry name" value="AMOP_dom"/>
</dbReference>
<dbReference type="AlphaFoldDB" id="A0A9X0A6J0"/>
<dbReference type="EMBL" id="MU825397">
    <property type="protein sequence ID" value="KAJ7394043.1"/>
    <property type="molecule type" value="Genomic_DNA"/>
</dbReference>
<organism evidence="2 3">
    <name type="scientific">Desmophyllum pertusum</name>
    <dbReference type="NCBI Taxonomy" id="174260"/>
    <lineage>
        <taxon>Eukaryota</taxon>
        <taxon>Metazoa</taxon>
        <taxon>Cnidaria</taxon>
        <taxon>Anthozoa</taxon>
        <taxon>Hexacorallia</taxon>
        <taxon>Scleractinia</taxon>
        <taxon>Caryophylliina</taxon>
        <taxon>Caryophylliidae</taxon>
        <taxon>Desmophyllum</taxon>
    </lineage>
</organism>
<sequence length="148" mass="17271">MGEKKSMLSVQHEGLLVLKVNSQFLCKIFFLACSAAIGDGRFVTLVLVKKTGDRHGNSPAEWIWSDLFTWRTNDERGHERCMHWYRKQPNPKIYTDDASLFPCPQTFLQAMADRGRFTMDEYCNPAAEENCERYHYEATHCFRTNIPR</sequence>
<reference evidence="2" key="1">
    <citation type="submission" date="2023-01" db="EMBL/GenBank/DDBJ databases">
        <title>Genome assembly of the deep-sea coral Lophelia pertusa.</title>
        <authorList>
            <person name="Herrera S."/>
            <person name="Cordes E."/>
        </authorList>
    </citation>
    <scope>NUCLEOTIDE SEQUENCE</scope>
    <source>
        <strain evidence="2">USNM1676648</strain>
        <tissue evidence="2">Polyp</tissue>
    </source>
</reference>
<name>A0A9X0A6J0_9CNID</name>
<dbReference type="OrthoDB" id="5971801at2759"/>
<evidence type="ECO:0000259" key="1">
    <source>
        <dbReference type="PROSITE" id="PS50856"/>
    </source>
</evidence>
<gene>
    <name evidence="2" type="ORF">OS493_003716</name>
</gene>
<dbReference type="Pfam" id="PF03782">
    <property type="entry name" value="AMOP"/>
    <property type="match status" value="1"/>
</dbReference>
<proteinExistence type="predicted"/>
<dbReference type="PROSITE" id="PS50856">
    <property type="entry name" value="AMOP"/>
    <property type="match status" value="1"/>
</dbReference>
<keyword evidence="3" id="KW-1185">Reference proteome</keyword>